<dbReference type="EMBL" id="JARFID010000005">
    <property type="protein sequence ID" value="MDE8693887.1"/>
    <property type="molecule type" value="Genomic_DNA"/>
</dbReference>
<gene>
    <name evidence="1" type="ORF">PZH42_07200</name>
</gene>
<dbReference type="Gene3D" id="3.40.50.1000">
    <property type="entry name" value="HAD superfamily/HAD-like"/>
    <property type="match status" value="1"/>
</dbReference>
<evidence type="ECO:0000313" key="1">
    <source>
        <dbReference type="EMBL" id="MDE8693887.1"/>
    </source>
</evidence>
<sequence>MMKLATFDIFDTTLLRKCGSPEVVQPIVAHRLFPTDRCRREAFLAWRLTANGNAITSIYASAEEAGFDSYSTDSLMQAELNVEAEMLTANPMVQAKIKDYRKQGYVIKFVSDMYLPSDFLKRILIREQCALLDDEVIVSCEWEARKDNGSLYQRVRAAYHPKEWIHHGDNRWSDVTMARKNGVKAFLIDTQYTAIEQRILEAAQNLRDGWQLTWLVGISRTARLQQKNTPEAVFAADYIVPTYLPFVIDAIEEAKQQHIDCLQFLSRDGYIMLEMAKALAPTEVKLNYLFASRQSLRLAYLKNGNAETYLKIVDKHSLLSKNISDLLWQLQTTPKEMREKFGIEFSYRKIKNEVEEQDFLNKIFHHPQFTPYFKNKCKKACDLTIDYFRQEKIIGDTQHSMMVDVGWLGTSRLMLNHILKEHSYPEVPTYYLGVRADVLPRSNGDYIPYFRIGQLDTMATAVIEAYFSASPYPTTVGYHKEHTHIVPTFPDGKTYQENDVVRTNRETAINMAQMVKEIGTIDSHILYLWAKISIDSLAQLKDKVNLSPLTKVDASDIFVSLVKRLSLIELLNVIFLAGRVSGFDRGSLYYTLGNRFYRLVIPIHNLTSRCRSYIYRKLMR</sequence>
<name>A0AAW6M4H4_9BACE</name>
<organism evidence="1 2">
    <name type="scientific">Bacteroides cellulosilyticus</name>
    <dbReference type="NCBI Taxonomy" id="246787"/>
    <lineage>
        <taxon>Bacteria</taxon>
        <taxon>Pseudomonadati</taxon>
        <taxon>Bacteroidota</taxon>
        <taxon>Bacteroidia</taxon>
        <taxon>Bacteroidales</taxon>
        <taxon>Bacteroidaceae</taxon>
        <taxon>Bacteroides</taxon>
    </lineage>
</organism>
<dbReference type="AlphaFoldDB" id="A0AAW6M4H4"/>
<proteinExistence type="predicted"/>
<reference evidence="1" key="1">
    <citation type="submission" date="2023-03" db="EMBL/GenBank/DDBJ databases">
        <title>DFI Biobank Strains.</title>
        <authorList>
            <person name="Mostad J."/>
            <person name="Paddock L."/>
            <person name="Medina S."/>
            <person name="Waligurski E."/>
            <person name="Barat B."/>
            <person name="Smith R."/>
            <person name="Burgo V."/>
            <person name="Metcalfe C."/>
            <person name="Woodson C."/>
            <person name="Sundararajan A."/>
            <person name="Ramaswamy R."/>
            <person name="Lin H."/>
            <person name="Pamer E.G."/>
        </authorList>
    </citation>
    <scope>NUCLEOTIDE SEQUENCE</scope>
    <source>
        <strain evidence="1">DFI.9.5</strain>
    </source>
</reference>
<dbReference type="RefSeq" id="WP_149923974.1">
    <property type="nucleotide sequence ID" value="NZ_CAXKYC010000002.1"/>
</dbReference>
<dbReference type="InterPro" id="IPR036412">
    <property type="entry name" value="HAD-like_sf"/>
</dbReference>
<dbReference type="InterPro" id="IPR023214">
    <property type="entry name" value="HAD_sf"/>
</dbReference>
<evidence type="ECO:0000313" key="2">
    <source>
        <dbReference type="Proteomes" id="UP001221924"/>
    </source>
</evidence>
<dbReference type="Proteomes" id="UP001221924">
    <property type="component" value="Unassembled WGS sequence"/>
</dbReference>
<dbReference type="SUPFAM" id="SSF56784">
    <property type="entry name" value="HAD-like"/>
    <property type="match status" value="1"/>
</dbReference>
<accession>A0AAW6M4H4</accession>
<protein>
    <submittedName>
        <fullName evidence="1">Uncharacterized protein</fullName>
    </submittedName>
</protein>
<comment type="caution">
    <text evidence="1">The sequence shown here is derived from an EMBL/GenBank/DDBJ whole genome shotgun (WGS) entry which is preliminary data.</text>
</comment>